<evidence type="ECO:0000259" key="12">
    <source>
        <dbReference type="Pfam" id="PF13880"/>
    </source>
</evidence>
<proteinExistence type="inferred from homology"/>
<keyword evidence="3" id="KW-0808">Transferase</keyword>
<evidence type="ECO:0000256" key="3">
    <source>
        <dbReference type="ARBA" id="ARBA00022679"/>
    </source>
</evidence>
<dbReference type="GeneID" id="107069655"/>
<evidence type="ECO:0000256" key="2">
    <source>
        <dbReference type="ARBA" id="ARBA00005816"/>
    </source>
</evidence>
<evidence type="ECO:0000256" key="8">
    <source>
        <dbReference type="ARBA" id="ARBA00023306"/>
    </source>
</evidence>
<keyword evidence="6" id="KW-0862">Zinc</keyword>
<feature type="domain" description="N-acetyltransferase ESCO acetyl-transferase" evidence="12">
    <location>
        <begin position="430"/>
        <end position="498"/>
    </location>
</feature>
<keyword evidence="9" id="KW-0012">Acyltransferase</keyword>
<sequence>MNHKYLYKRRSWNNINAGVFHRIKKPKPKLKPTNELSKSLEKKENTRKSSNVNGISQTNISTQMVIDGTQAQSNTQSIQNNILHQTIKQGPNAPKVTDDSSFKSKHSNDQVGCDELKKCFNKDTSKTMDLCLDDATDLKVDKPEFENIMKENKLDNILKILEDDWANDEYDSMDILVNDNTPLTSNILLNNVEKKTASPNELSEITSAMNIMSTSIPDNTKNPLFSSTLNIDNNIMTLEKENKEKYYPLFNKGYFMTDVENKNIKSTQGVKKGMKRQLSSKGGGGGENQYQLDVGQKHFGATQCTECGIVYQLGDPEDENAHLNYHNSIRTLRFQGWKNERILMEDPLTSSRIILIEPTDSKQCWKKVTEILNVVDRDLGLADSNYSDKQVYLYIRDKNVLGVLVAEHIETAFRMIPELIELNCCTSEKTPAKCGINVVWTTMSHRKQGIATKLVDTLRAKFFYGYIMSLDDIAFSTPTPSGKAFAEKYTKSKNFKVYN</sequence>
<name>A0ABM1IQZ3_POLDO</name>
<evidence type="ECO:0000256" key="10">
    <source>
        <dbReference type="SAM" id="MobiDB-lite"/>
    </source>
</evidence>
<dbReference type="PANTHER" id="PTHR45884">
    <property type="entry name" value="N-ACETYLTRANSFERASE ECO"/>
    <property type="match status" value="1"/>
</dbReference>
<gene>
    <name evidence="14" type="primary">LOC107069655</name>
</gene>
<evidence type="ECO:0000256" key="4">
    <source>
        <dbReference type="ARBA" id="ARBA00022723"/>
    </source>
</evidence>
<evidence type="ECO:0000256" key="5">
    <source>
        <dbReference type="ARBA" id="ARBA00022771"/>
    </source>
</evidence>
<dbReference type="Pfam" id="PF13880">
    <property type="entry name" value="Acetyltransf_13"/>
    <property type="match status" value="1"/>
</dbReference>
<dbReference type="PANTHER" id="PTHR45884:SF2">
    <property type="entry name" value="N-ACETYLTRANSFERASE ECO"/>
    <property type="match status" value="1"/>
</dbReference>
<comment type="subcellular location">
    <subcellularLocation>
        <location evidence="1">Nucleus</location>
    </subcellularLocation>
</comment>
<evidence type="ECO:0000256" key="9">
    <source>
        <dbReference type="ARBA" id="ARBA00023315"/>
    </source>
</evidence>
<protein>
    <submittedName>
        <fullName evidence="14">N-acetyltransferase ESCO1</fullName>
    </submittedName>
</protein>
<accession>A0ABM1IQZ3</accession>
<feature type="region of interest" description="Disordered" evidence="10">
    <location>
        <begin position="88"/>
        <end position="107"/>
    </location>
</feature>
<feature type="compositionally biased region" description="Basic and acidic residues" evidence="10">
    <location>
        <begin position="38"/>
        <end position="47"/>
    </location>
</feature>
<evidence type="ECO:0000256" key="6">
    <source>
        <dbReference type="ARBA" id="ARBA00022833"/>
    </source>
</evidence>
<feature type="compositionally biased region" description="Basic and acidic residues" evidence="10">
    <location>
        <begin position="96"/>
        <end position="107"/>
    </location>
</feature>
<evidence type="ECO:0000259" key="11">
    <source>
        <dbReference type="Pfam" id="PF13878"/>
    </source>
</evidence>
<keyword evidence="4" id="KW-0479">Metal-binding</keyword>
<keyword evidence="13" id="KW-1185">Reference proteome</keyword>
<keyword evidence="5" id="KW-0863">Zinc-finger</keyword>
<comment type="similarity">
    <text evidence="2">Belongs to the acetyltransferase family. ECO subfamily.</text>
</comment>
<feature type="domain" description="N-acetyltransferase ESCO zinc-finger" evidence="11">
    <location>
        <begin position="289"/>
        <end position="327"/>
    </location>
</feature>
<dbReference type="Pfam" id="PF13878">
    <property type="entry name" value="zf-C2H2_3"/>
    <property type="match status" value="1"/>
</dbReference>
<feature type="region of interest" description="Disordered" evidence="10">
    <location>
        <begin position="23"/>
        <end position="56"/>
    </location>
</feature>
<feature type="region of interest" description="Disordered" evidence="10">
    <location>
        <begin position="267"/>
        <end position="287"/>
    </location>
</feature>
<keyword evidence="7" id="KW-0539">Nucleus</keyword>
<evidence type="ECO:0000313" key="13">
    <source>
        <dbReference type="Proteomes" id="UP000694924"/>
    </source>
</evidence>
<dbReference type="InterPro" id="IPR028009">
    <property type="entry name" value="ESCO_Acetyltransf_dom"/>
</dbReference>
<evidence type="ECO:0000313" key="14">
    <source>
        <dbReference type="RefSeq" id="XP_015182630.1"/>
    </source>
</evidence>
<dbReference type="Proteomes" id="UP000694924">
    <property type="component" value="Unplaced"/>
</dbReference>
<dbReference type="RefSeq" id="XP_015182630.1">
    <property type="nucleotide sequence ID" value="XM_015327144.1"/>
</dbReference>
<dbReference type="InterPro" id="IPR028005">
    <property type="entry name" value="AcTrfase_ESCO_Znf_dom"/>
</dbReference>
<reference evidence="14" key="1">
    <citation type="submission" date="2025-08" db="UniProtKB">
        <authorList>
            <consortium name="RefSeq"/>
        </authorList>
    </citation>
    <scope>IDENTIFICATION</scope>
    <source>
        <tissue evidence="14">Whole body</tissue>
    </source>
</reference>
<evidence type="ECO:0000256" key="1">
    <source>
        <dbReference type="ARBA" id="ARBA00004123"/>
    </source>
</evidence>
<organism evidence="13 14">
    <name type="scientific">Polistes dominula</name>
    <name type="common">European paper wasp</name>
    <name type="synonym">Vespa dominula</name>
    <dbReference type="NCBI Taxonomy" id="743375"/>
    <lineage>
        <taxon>Eukaryota</taxon>
        <taxon>Metazoa</taxon>
        <taxon>Ecdysozoa</taxon>
        <taxon>Arthropoda</taxon>
        <taxon>Hexapoda</taxon>
        <taxon>Insecta</taxon>
        <taxon>Pterygota</taxon>
        <taxon>Neoptera</taxon>
        <taxon>Endopterygota</taxon>
        <taxon>Hymenoptera</taxon>
        <taxon>Apocrita</taxon>
        <taxon>Aculeata</taxon>
        <taxon>Vespoidea</taxon>
        <taxon>Vespidae</taxon>
        <taxon>Polistinae</taxon>
        <taxon>Polistini</taxon>
        <taxon>Polistes</taxon>
    </lineage>
</organism>
<keyword evidence="8" id="KW-0131">Cell cycle</keyword>
<evidence type="ECO:0000256" key="7">
    <source>
        <dbReference type="ARBA" id="ARBA00023242"/>
    </source>
</evidence>